<reference evidence="2" key="1">
    <citation type="submission" date="2020-03" db="EMBL/GenBank/DDBJ databases">
        <title>The deep terrestrial virosphere.</title>
        <authorList>
            <person name="Holmfeldt K."/>
            <person name="Nilsson E."/>
            <person name="Simone D."/>
            <person name="Lopez-Fernandez M."/>
            <person name="Wu X."/>
            <person name="de Brujin I."/>
            <person name="Lundin D."/>
            <person name="Andersson A."/>
            <person name="Bertilsson S."/>
            <person name="Dopson M."/>
        </authorList>
    </citation>
    <scope>NUCLEOTIDE SEQUENCE</scope>
    <source>
        <strain evidence="2">MM415A01252</strain>
        <strain evidence="1">MM415B01142</strain>
    </source>
</reference>
<evidence type="ECO:0000313" key="2">
    <source>
        <dbReference type="EMBL" id="QJA77650.1"/>
    </source>
</evidence>
<organism evidence="2">
    <name type="scientific">viral metagenome</name>
    <dbReference type="NCBI Taxonomy" id="1070528"/>
    <lineage>
        <taxon>unclassified sequences</taxon>
        <taxon>metagenomes</taxon>
        <taxon>organismal metagenomes</taxon>
    </lineage>
</organism>
<dbReference type="SUPFAM" id="SSF49785">
    <property type="entry name" value="Galactose-binding domain-like"/>
    <property type="match status" value="1"/>
</dbReference>
<evidence type="ECO:0000313" key="1">
    <source>
        <dbReference type="EMBL" id="QJA60279.1"/>
    </source>
</evidence>
<dbReference type="InterPro" id="IPR008979">
    <property type="entry name" value="Galactose-bd-like_sf"/>
</dbReference>
<name>A0A6M3K7A1_9ZZZZ</name>
<gene>
    <name evidence="2" type="ORF">MM415A01252_0009</name>
    <name evidence="1" type="ORF">MM415B01142_0006</name>
</gene>
<dbReference type="Gene3D" id="2.60.120.260">
    <property type="entry name" value="Galactose-binding domain-like"/>
    <property type="match status" value="1"/>
</dbReference>
<dbReference type="EMBL" id="MT142294">
    <property type="protein sequence ID" value="QJA77650.1"/>
    <property type="molecule type" value="Genomic_DNA"/>
</dbReference>
<dbReference type="AlphaFoldDB" id="A0A6M3K7A1"/>
<accession>A0A6M3K7A1</accession>
<proteinExistence type="predicted"/>
<dbReference type="EMBL" id="MT141403">
    <property type="protein sequence ID" value="QJA60279.1"/>
    <property type="molecule type" value="Genomic_DNA"/>
</dbReference>
<sequence>MGKFADSPYFILDNYWNEIIPYNYTYPTTARLIGLNSGIVVKGGYGDDLYVKTSTDYLKCRFLPDVTHVTDNSFLFHKVAPSGSVFDAGDDVYIRKDSYFHEYVKANTTWKDDFINVNRYFIYFGKIYPTPNSDEYIIMYDGMKDYTLRALPLNNRTTNIEEILRLYFDKIYSEIYNRMKMIWTLHDPIEVDSDFLNYIAQIYSVNLNENIPLTEERRRFYIKNLIYKLKRYGTYSSQYIVWKNILQNTTNTLKIYERWHDWNIPLTLDTFEDHEYITFSDYATSASSYPTYSQYTSGSKYLSPHYKVEMDFSNKPEDNTYIIDENTITNLYEMWEDTRPATRVSHYYEKISPLTDFTQNYTDLYSGIYPAYMMSKSCITAPDVEIHQQDDASSTWTIEHGYTSKNVLVQFFDTDYNQIFPETVTFVGSNSTTDIITDSDTIDLENGFGEWLFHNSQGTRVDSAVVLGSSSTTMGALGGTCLSIESSGSNGSGLFQTSTVDGNTYRVDFLYYIQSLSVSCYVGVGNTSDPSSVSQWNIFSQRNAWKRASFTFEALSNMYIFIKSSDLETIYIDNIHCVLFDNPPTIVATFPSDVSGIVSVADYQTYTTDVTFADDTTTGYVSLGITIADTNGYQNTLEQQSRGFLPASIGASSSTRITDYYWKPTNWCLLMLGGNTSDGVAAGIFCYNTYTSTISSRNISSRLCF</sequence>
<protein>
    <submittedName>
        <fullName evidence="2">Uncharacterized protein</fullName>
    </submittedName>
</protein>